<dbReference type="EMBL" id="GECU01024897">
    <property type="protein sequence ID" value="JAS82809.1"/>
    <property type="molecule type" value="Transcribed_RNA"/>
</dbReference>
<evidence type="ECO:0000256" key="1">
    <source>
        <dbReference type="SAM" id="MobiDB-lite"/>
    </source>
</evidence>
<dbReference type="AlphaFoldDB" id="A0A1B6I7C5"/>
<sequence>MAVRDFCDLHHTFSNTSLATPPRSNSVQQPRPQRKDPRFLSHESKGYKNFRTYTRCDQVFSVLPKTHVPLKEFSRYTRLPSIGGNIPGERPKLLRQLTYTVLQPVYVRGPSELTKFSQTHEAKKNSQKIWKKRLLPNRIRTQEEVLKELTERKRRMQEKFSRSVHGHRIEVSEKLIDTSKKVQVEGVNNAKGAFWIGI</sequence>
<feature type="region of interest" description="Disordered" evidence="1">
    <location>
        <begin position="17"/>
        <end position="40"/>
    </location>
</feature>
<feature type="compositionally biased region" description="Polar residues" evidence="1">
    <location>
        <begin position="17"/>
        <end position="31"/>
    </location>
</feature>
<name>A0A1B6I7C5_9HEMI</name>
<organism evidence="2">
    <name type="scientific">Homalodisca liturata</name>
    <dbReference type="NCBI Taxonomy" id="320908"/>
    <lineage>
        <taxon>Eukaryota</taxon>
        <taxon>Metazoa</taxon>
        <taxon>Ecdysozoa</taxon>
        <taxon>Arthropoda</taxon>
        <taxon>Hexapoda</taxon>
        <taxon>Insecta</taxon>
        <taxon>Pterygota</taxon>
        <taxon>Neoptera</taxon>
        <taxon>Paraneoptera</taxon>
        <taxon>Hemiptera</taxon>
        <taxon>Auchenorrhyncha</taxon>
        <taxon>Membracoidea</taxon>
        <taxon>Cicadellidae</taxon>
        <taxon>Cicadellinae</taxon>
        <taxon>Proconiini</taxon>
        <taxon>Homalodisca</taxon>
    </lineage>
</organism>
<accession>A0A1B6I7C5</accession>
<protein>
    <submittedName>
        <fullName evidence="2">Uncharacterized protein</fullName>
    </submittedName>
</protein>
<reference evidence="2" key="1">
    <citation type="submission" date="2015-11" db="EMBL/GenBank/DDBJ databases">
        <title>De novo transcriptome assembly of four potential Pierce s Disease insect vectors from Arizona vineyards.</title>
        <authorList>
            <person name="Tassone E.E."/>
        </authorList>
    </citation>
    <scope>NUCLEOTIDE SEQUENCE</scope>
</reference>
<evidence type="ECO:0000313" key="2">
    <source>
        <dbReference type="EMBL" id="JAS82809.1"/>
    </source>
</evidence>
<gene>
    <name evidence="2" type="ORF">g.13785</name>
</gene>
<proteinExistence type="predicted"/>